<feature type="signal peptide" evidence="5">
    <location>
        <begin position="1"/>
        <end position="15"/>
    </location>
</feature>
<dbReference type="InterPro" id="IPR036770">
    <property type="entry name" value="Ankyrin_rpt-contain_sf"/>
</dbReference>
<proteinExistence type="predicted"/>
<gene>
    <name evidence="6" type="primary">ANKRD50</name>
    <name evidence="6" type="ORF">SNAT2548_LOCUS22443</name>
</gene>
<dbReference type="PROSITE" id="PS50088">
    <property type="entry name" value="ANK_REPEAT"/>
    <property type="match status" value="2"/>
</dbReference>
<dbReference type="InterPro" id="IPR050776">
    <property type="entry name" value="Ank_Repeat/CDKN_Inhibitor"/>
</dbReference>
<evidence type="ECO:0000256" key="4">
    <source>
        <dbReference type="SAM" id="Phobius"/>
    </source>
</evidence>
<dbReference type="InterPro" id="IPR002110">
    <property type="entry name" value="Ankyrin_rpt"/>
</dbReference>
<feature type="repeat" description="ANK" evidence="3">
    <location>
        <begin position="154"/>
        <end position="181"/>
    </location>
</feature>
<dbReference type="EMBL" id="CAJNDS010002290">
    <property type="protein sequence ID" value="CAE7412688.1"/>
    <property type="molecule type" value="Genomic_DNA"/>
</dbReference>
<sequence>MAVRLLVLLPLAVAARESAKDRLDRFYDRMSPAECGVNVGCLARHGDLAKVQALLPGNLFHCDSLDEAAAFAHNDIVEYLLKNAKGCQTADPLEEAASDNQVQTMEALLNFNGTTDYQSSCGFTPLTGAAQNGHMRAVEVLLERKAAPEFQDRYNFTALMWAAKNGHQKVFQFLLQHGATLKNPWAVDPRTNLPIWAQIEDKGMREWWESRMTVSRLLRKVSMSRETYYALIAGVLLALVLVVVQHWLEGVRMCSSYPETSSLGPGTLTLKEEHLQETHVCGEGLCEDQEPFRAGAYLLAARAAMPSVKGLALRLLRIAEAFANVVAVFGYGMVRVGWVYWLPAVVLSFLLPAMYHLPFAVLLRQPALVIAAHSPVTALVALVRIMVLGGLVLFEDDTSPALKQINARLKSDWAEQMLLEENPIDGLPLPHVTMRDLIQKSAPLAACFVVAYVLALLIYLATQQQQAAAVEDFIKKIEDKVPQLLNFHPEETAEEEKGGWPEDVKPEVACRCSMSCLNVKIFLYLLDIVLDFVTVVSLLASDNFIFAFVLTAIIFRTFFQELCYGSPCSICESFRRSTERGIMHKVLLKVLNEEKSFEGVLSLALTSYSYYFCILSPLQGVSQALSIALSAYGVGEIVYEQIDLSLMKLSTLRNIQEDTDPEESETSMWGHESEQ</sequence>
<feature type="transmembrane region" description="Helical" evidence="4">
    <location>
        <begin position="340"/>
        <end position="363"/>
    </location>
</feature>
<keyword evidence="4" id="KW-0812">Transmembrane</keyword>
<feature type="transmembrane region" description="Helical" evidence="4">
    <location>
        <begin position="315"/>
        <end position="334"/>
    </location>
</feature>
<reference evidence="6" key="1">
    <citation type="submission" date="2021-02" db="EMBL/GenBank/DDBJ databases">
        <authorList>
            <person name="Dougan E. K."/>
            <person name="Rhodes N."/>
            <person name="Thang M."/>
            <person name="Chan C."/>
        </authorList>
    </citation>
    <scope>NUCLEOTIDE SEQUENCE</scope>
</reference>
<evidence type="ECO:0000256" key="1">
    <source>
        <dbReference type="ARBA" id="ARBA00022737"/>
    </source>
</evidence>
<evidence type="ECO:0000313" key="6">
    <source>
        <dbReference type="EMBL" id="CAE7412688.1"/>
    </source>
</evidence>
<comment type="caution">
    <text evidence="6">The sequence shown here is derived from an EMBL/GenBank/DDBJ whole genome shotgun (WGS) entry which is preliminary data.</text>
</comment>
<dbReference type="SMART" id="SM00248">
    <property type="entry name" value="ANK"/>
    <property type="match status" value="3"/>
</dbReference>
<dbReference type="Gene3D" id="1.25.40.20">
    <property type="entry name" value="Ankyrin repeat-containing domain"/>
    <property type="match status" value="1"/>
</dbReference>
<keyword evidence="7" id="KW-1185">Reference proteome</keyword>
<dbReference type="Pfam" id="PF12796">
    <property type="entry name" value="Ank_2"/>
    <property type="match status" value="1"/>
</dbReference>
<keyword evidence="5" id="KW-0732">Signal</keyword>
<feature type="transmembrane region" description="Helical" evidence="4">
    <location>
        <begin position="228"/>
        <end position="248"/>
    </location>
</feature>
<keyword evidence="4" id="KW-1133">Transmembrane helix</keyword>
<feature type="chain" id="PRO_5032593333" evidence="5">
    <location>
        <begin position="16"/>
        <end position="675"/>
    </location>
</feature>
<evidence type="ECO:0000256" key="3">
    <source>
        <dbReference type="PROSITE-ProRule" id="PRU00023"/>
    </source>
</evidence>
<evidence type="ECO:0000256" key="5">
    <source>
        <dbReference type="SAM" id="SignalP"/>
    </source>
</evidence>
<keyword evidence="2 3" id="KW-0040">ANK repeat</keyword>
<keyword evidence="1" id="KW-0677">Repeat</keyword>
<dbReference type="Proteomes" id="UP000604046">
    <property type="component" value="Unassembled WGS sequence"/>
</dbReference>
<dbReference type="PROSITE" id="PS50297">
    <property type="entry name" value="ANK_REP_REGION"/>
    <property type="match status" value="2"/>
</dbReference>
<dbReference type="OrthoDB" id="19014at2759"/>
<name>A0A812QZK1_9DINO</name>
<feature type="transmembrane region" description="Helical" evidence="4">
    <location>
        <begin position="521"/>
        <end position="539"/>
    </location>
</feature>
<keyword evidence="4" id="KW-0472">Membrane</keyword>
<feature type="transmembrane region" description="Helical" evidence="4">
    <location>
        <begin position="375"/>
        <end position="394"/>
    </location>
</feature>
<feature type="repeat" description="ANK" evidence="3">
    <location>
        <begin position="121"/>
        <end position="153"/>
    </location>
</feature>
<evidence type="ECO:0000313" key="7">
    <source>
        <dbReference type="Proteomes" id="UP000604046"/>
    </source>
</evidence>
<feature type="transmembrane region" description="Helical" evidence="4">
    <location>
        <begin position="442"/>
        <end position="461"/>
    </location>
</feature>
<evidence type="ECO:0000256" key="2">
    <source>
        <dbReference type="ARBA" id="ARBA00023043"/>
    </source>
</evidence>
<dbReference type="PANTHER" id="PTHR24201">
    <property type="entry name" value="ANK_REP_REGION DOMAIN-CONTAINING PROTEIN"/>
    <property type="match status" value="1"/>
</dbReference>
<accession>A0A812QZK1</accession>
<feature type="transmembrane region" description="Helical" evidence="4">
    <location>
        <begin position="545"/>
        <end position="566"/>
    </location>
</feature>
<organism evidence="6 7">
    <name type="scientific">Symbiodinium natans</name>
    <dbReference type="NCBI Taxonomy" id="878477"/>
    <lineage>
        <taxon>Eukaryota</taxon>
        <taxon>Sar</taxon>
        <taxon>Alveolata</taxon>
        <taxon>Dinophyceae</taxon>
        <taxon>Suessiales</taxon>
        <taxon>Symbiodiniaceae</taxon>
        <taxon>Symbiodinium</taxon>
    </lineage>
</organism>
<dbReference type="SUPFAM" id="SSF48403">
    <property type="entry name" value="Ankyrin repeat"/>
    <property type="match status" value="1"/>
</dbReference>
<dbReference type="AlphaFoldDB" id="A0A812QZK1"/>
<protein>
    <submittedName>
        <fullName evidence="6">ANKRD50 protein</fullName>
    </submittedName>
</protein>